<dbReference type="GeneID" id="43644585"/>
<organism evidence="1 2">
    <name type="scientific">Aspergillus pseudotamarii</name>
    <dbReference type="NCBI Taxonomy" id="132259"/>
    <lineage>
        <taxon>Eukaryota</taxon>
        <taxon>Fungi</taxon>
        <taxon>Dikarya</taxon>
        <taxon>Ascomycota</taxon>
        <taxon>Pezizomycotina</taxon>
        <taxon>Eurotiomycetes</taxon>
        <taxon>Eurotiomycetidae</taxon>
        <taxon>Eurotiales</taxon>
        <taxon>Aspergillaceae</taxon>
        <taxon>Aspergillus</taxon>
        <taxon>Aspergillus subgen. Circumdati</taxon>
    </lineage>
</organism>
<dbReference type="OrthoDB" id="7464126at2759"/>
<keyword evidence="2" id="KW-1185">Reference proteome</keyword>
<dbReference type="RefSeq" id="XP_031911536.1">
    <property type="nucleotide sequence ID" value="XM_032060375.1"/>
</dbReference>
<accession>A0A5N6SQ36</accession>
<gene>
    <name evidence="1" type="ORF">BDV38DRAFT_284911</name>
</gene>
<evidence type="ECO:0000313" key="2">
    <source>
        <dbReference type="Proteomes" id="UP000325672"/>
    </source>
</evidence>
<dbReference type="AlphaFoldDB" id="A0A5N6SQ36"/>
<proteinExistence type="predicted"/>
<evidence type="ECO:0000313" key="1">
    <source>
        <dbReference type="EMBL" id="KAE8135473.1"/>
    </source>
</evidence>
<dbReference type="Proteomes" id="UP000325672">
    <property type="component" value="Unassembled WGS sequence"/>
</dbReference>
<sequence>MVTTKINKDLGYIAILDLILESGFEIEVTNELVMSAFNARHGSVLQTFLEHKVDIKLSQEMANTVLELEYYDALKVLVKYENPRELDLQDAVPLLTSYCFLEVKAGRQVHRFPHQYHILFPNTVGFPVLDI</sequence>
<protein>
    <submittedName>
        <fullName evidence="1">Uncharacterized protein</fullName>
    </submittedName>
</protein>
<name>A0A5N6SQ36_ASPPS</name>
<reference evidence="1 2" key="1">
    <citation type="submission" date="2019-04" db="EMBL/GenBank/DDBJ databases">
        <title>Friends and foes A comparative genomics study of 23 Aspergillus species from section Flavi.</title>
        <authorList>
            <consortium name="DOE Joint Genome Institute"/>
            <person name="Kjaerbolling I."/>
            <person name="Vesth T."/>
            <person name="Frisvad J.C."/>
            <person name="Nybo J.L."/>
            <person name="Theobald S."/>
            <person name="Kildgaard S."/>
            <person name="Isbrandt T."/>
            <person name="Kuo A."/>
            <person name="Sato A."/>
            <person name="Lyhne E.K."/>
            <person name="Kogle M.E."/>
            <person name="Wiebenga A."/>
            <person name="Kun R.S."/>
            <person name="Lubbers R.J."/>
            <person name="Makela M.R."/>
            <person name="Barry K."/>
            <person name="Chovatia M."/>
            <person name="Clum A."/>
            <person name="Daum C."/>
            <person name="Haridas S."/>
            <person name="He G."/>
            <person name="LaButti K."/>
            <person name="Lipzen A."/>
            <person name="Mondo S."/>
            <person name="Riley R."/>
            <person name="Salamov A."/>
            <person name="Simmons B.A."/>
            <person name="Magnuson J.K."/>
            <person name="Henrissat B."/>
            <person name="Mortensen U.H."/>
            <person name="Larsen T.O."/>
            <person name="Devries R.P."/>
            <person name="Grigoriev I.V."/>
            <person name="Machida M."/>
            <person name="Baker S.E."/>
            <person name="Andersen M.R."/>
        </authorList>
    </citation>
    <scope>NUCLEOTIDE SEQUENCE [LARGE SCALE GENOMIC DNA]</scope>
    <source>
        <strain evidence="1 2">CBS 117625</strain>
    </source>
</reference>
<dbReference type="EMBL" id="ML743593">
    <property type="protein sequence ID" value="KAE8135473.1"/>
    <property type="molecule type" value="Genomic_DNA"/>
</dbReference>